<gene>
    <name evidence="1" type="ORF">TRIUR3_01071</name>
</gene>
<proteinExistence type="predicted"/>
<dbReference type="AlphaFoldDB" id="M7YNH1"/>
<accession>M7YNH1</accession>
<name>M7YNH1_TRIUA</name>
<sequence>MGGWILRGRGAILQSCWIRKLKAEIMPMLNPDLDVSSLNVRNAEKSMFQRGQKRKPFALTSKLGKATTFLGEYCLGYNLPR</sequence>
<evidence type="ECO:0000313" key="1">
    <source>
        <dbReference type="EMBL" id="EMS52098.1"/>
    </source>
</evidence>
<reference evidence="1" key="1">
    <citation type="journal article" date="2013" name="Nature">
        <title>Draft genome of the wheat A-genome progenitor Triticum urartu.</title>
        <authorList>
            <person name="Ling H.Q."/>
            <person name="Zhao S."/>
            <person name="Liu D."/>
            <person name="Wang J."/>
            <person name="Sun H."/>
            <person name="Zhang C."/>
            <person name="Fan H."/>
            <person name="Li D."/>
            <person name="Dong L."/>
            <person name="Tao Y."/>
            <person name="Gao C."/>
            <person name="Wu H."/>
            <person name="Li Y."/>
            <person name="Cui Y."/>
            <person name="Guo X."/>
            <person name="Zheng S."/>
            <person name="Wang B."/>
            <person name="Yu K."/>
            <person name="Liang Q."/>
            <person name="Yang W."/>
            <person name="Lou X."/>
            <person name="Chen J."/>
            <person name="Feng M."/>
            <person name="Jian J."/>
            <person name="Zhang X."/>
            <person name="Luo G."/>
            <person name="Jiang Y."/>
            <person name="Liu J."/>
            <person name="Wang Z."/>
            <person name="Sha Y."/>
            <person name="Zhang B."/>
            <person name="Wu H."/>
            <person name="Tang D."/>
            <person name="Shen Q."/>
            <person name="Xue P."/>
            <person name="Zou S."/>
            <person name="Wang X."/>
            <person name="Liu X."/>
            <person name="Wang F."/>
            <person name="Yang Y."/>
            <person name="An X."/>
            <person name="Dong Z."/>
            <person name="Zhang K."/>
            <person name="Zhang X."/>
            <person name="Luo M.C."/>
            <person name="Dvorak J."/>
            <person name="Tong Y."/>
            <person name="Wang J."/>
            <person name="Yang H."/>
            <person name="Li Z."/>
            <person name="Wang D."/>
            <person name="Zhang A."/>
            <person name="Wang J."/>
        </authorList>
    </citation>
    <scope>NUCLEOTIDE SEQUENCE</scope>
</reference>
<organism evidence="1">
    <name type="scientific">Triticum urartu</name>
    <name type="common">Red wild einkorn</name>
    <name type="synonym">Crithodium urartu</name>
    <dbReference type="NCBI Taxonomy" id="4572"/>
    <lineage>
        <taxon>Eukaryota</taxon>
        <taxon>Viridiplantae</taxon>
        <taxon>Streptophyta</taxon>
        <taxon>Embryophyta</taxon>
        <taxon>Tracheophyta</taxon>
        <taxon>Spermatophyta</taxon>
        <taxon>Magnoliopsida</taxon>
        <taxon>Liliopsida</taxon>
        <taxon>Poales</taxon>
        <taxon>Poaceae</taxon>
        <taxon>BOP clade</taxon>
        <taxon>Pooideae</taxon>
        <taxon>Triticodae</taxon>
        <taxon>Triticeae</taxon>
        <taxon>Triticinae</taxon>
        <taxon>Triticum</taxon>
    </lineage>
</organism>
<protein>
    <submittedName>
        <fullName evidence="1">Uncharacterized protein</fullName>
    </submittedName>
</protein>
<dbReference type="EMBL" id="KD211942">
    <property type="protein sequence ID" value="EMS52098.1"/>
    <property type="molecule type" value="Genomic_DNA"/>
</dbReference>